<dbReference type="PANTHER" id="PTHR30290">
    <property type="entry name" value="PERIPLASMIC BINDING COMPONENT OF ABC TRANSPORTER"/>
    <property type="match status" value="1"/>
</dbReference>
<dbReference type="SUPFAM" id="SSF53850">
    <property type="entry name" value="Periplasmic binding protein-like II"/>
    <property type="match status" value="1"/>
</dbReference>
<comment type="similarity">
    <text evidence="1">Belongs to the bacterial solute-binding protein 5 family.</text>
</comment>
<name>A0A932ZVX6_UNCTE</name>
<dbReference type="InterPro" id="IPR039424">
    <property type="entry name" value="SBP_5"/>
</dbReference>
<feature type="domain" description="Solute-binding protein family 5" evidence="4">
    <location>
        <begin position="1"/>
        <end position="197"/>
    </location>
</feature>
<gene>
    <name evidence="5" type="ORF">HY618_08780</name>
</gene>
<dbReference type="PANTHER" id="PTHR30290:SF9">
    <property type="entry name" value="OLIGOPEPTIDE-BINDING PROTEIN APPA"/>
    <property type="match status" value="1"/>
</dbReference>
<dbReference type="InterPro" id="IPR000914">
    <property type="entry name" value="SBP_5_dom"/>
</dbReference>
<evidence type="ECO:0000256" key="2">
    <source>
        <dbReference type="ARBA" id="ARBA00022448"/>
    </source>
</evidence>
<keyword evidence="3" id="KW-0732">Signal</keyword>
<keyword evidence="2" id="KW-0813">Transport</keyword>
<evidence type="ECO:0000313" key="6">
    <source>
        <dbReference type="Proteomes" id="UP000752292"/>
    </source>
</evidence>
<sequence length="274" mass="30893">GEVDIIRDIPAQFIPRIDANAGTRVVTTRNVRILHLGFSHELGGPIQDRRVRQAIAHAIDRETIVKGVVEGKGAVASQPLHQWTEGHDPGRKWPYAYDLEKAKKLLAEAGYPDGFEIDFHSTVGRYPKDKEVAEVIAGMLRKVGLKVNHNALTWQSFVNRFRAKSRPGTKPFLFYIGYGNGGGDTDITLNALGGCKGAWSAYCNPAFEVLLDIANSTLGLKERDRLFRQMTEAMARDVSHVFIWQMDDVYGLTKRVDWKVRNDDRIYAWEIDIK</sequence>
<proteinExistence type="inferred from homology"/>
<evidence type="ECO:0000313" key="5">
    <source>
        <dbReference type="EMBL" id="MBI4252540.1"/>
    </source>
</evidence>
<dbReference type="GO" id="GO:0015833">
    <property type="term" value="P:peptide transport"/>
    <property type="evidence" value="ECO:0007669"/>
    <property type="project" value="TreeGrafter"/>
</dbReference>
<feature type="non-terminal residue" evidence="5">
    <location>
        <position position="1"/>
    </location>
</feature>
<evidence type="ECO:0000256" key="3">
    <source>
        <dbReference type="ARBA" id="ARBA00022729"/>
    </source>
</evidence>
<dbReference type="GO" id="GO:1904680">
    <property type="term" value="F:peptide transmembrane transporter activity"/>
    <property type="evidence" value="ECO:0007669"/>
    <property type="project" value="TreeGrafter"/>
</dbReference>
<comment type="caution">
    <text evidence="5">The sequence shown here is derived from an EMBL/GenBank/DDBJ whole genome shotgun (WGS) entry which is preliminary data.</text>
</comment>
<evidence type="ECO:0000259" key="4">
    <source>
        <dbReference type="Pfam" id="PF00496"/>
    </source>
</evidence>
<accession>A0A932ZVX6</accession>
<dbReference type="Gene3D" id="3.10.105.10">
    <property type="entry name" value="Dipeptide-binding Protein, Domain 3"/>
    <property type="match status" value="1"/>
</dbReference>
<dbReference type="Pfam" id="PF00496">
    <property type="entry name" value="SBP_bac_5"/>
    <property type="match status" value="1"/>
</dbReference>
<dbReference type="Gene3D" id="3.40.190.10">
    <property type="entry name" value="Periplasmic binding protein-like II"/>
    <property type="match status" value="1"/>
</dbReference>
<protein>
    <recommendedName>
        <fullName evidence="4">Solute-binding protein family 5 domain-containing protein</fullName>
    </recommendedName>
</protein>
<dbReference type="Proteomes" id="UP000752292">
    <property type="component" value="Unassembled WGS sequence"/>
</dbReference>
<evidence type="ECO:0000256" key="1">
    <source>
        <dbReference type="ARBA" id="ARBA00005695"/>
    </source>
</evidence>
<reference evidence="5" key="1">
    <citation type="submission" date="2020-07" db="EMBL/GenBank/DDBJ databases">
        <title>Huge and variable diversity of episymbiotic CPR bacteria and DPANN archaea in groundwater ecosystems.</title>
        <authorList>
            <person name="He C.Y."/>
            <person name="Keren R."/>
            <person name="Whittaker M."/>
            <person name="Farag I.F."/>
            <person name="Doudna J."/>
            <person name="Cate J.H.D."/>
            <person name="Banfield J.F."/>
        </authorList>
    </citation>
    <scope>NUCLEOTIDE SEQUENCE</scope>
    <source>
        <strain evidence="5">NC_groundwater_1370_Ag_S-0.2um_69_93</strain>
    </source>
</reference>
<dbReference type="EMBL" id="JACQRX010000384">
    <property type="protein sequence ID" value="MBI4252540.1"/>
    <property type="molecule type" value="Genomic_DNA"/>
</dbReference>
<dbReference type="AlphaFoldDB" id="A0A932ZVX6"/>
<organism evidence="5 6">
    <name type="scientific">Tectimicrobiota bacterium</name>
    <dbReference type="NCBI Taxonomy" id="2528274"/>
    <lineage>
        <taxon>Bacteria</taxon>
        <taxon>Pseudomonadati</taxon>
        <taxon>Nitrospinota/Tectimicrobiota group</taxon>
        <taxon>Candidatus Tectimicrobiota</taxon>
    </lineage>
</organism>